<dbReference type="Proteomes" id="UP000184447">
    <property type="component" value="Unassembled WGS sequence"/>
</dbReference>
<sequence length="71" mass="8270">MKKSNNYIGLGIFLNGLWLLSNQFDMFPDFIEGLCVGVGITFILIGMYKENHNINKFKDYRKRLFTKAFGK</sequence>
<dbReference type="OrthoDB" id="1911165at2"/>
<dbReference type="EMBL" id="FQXM01000006">
    <property type="protein sequence ID" value="SHH50031.1"/>
    <property type="molecule type" value="Genomic_DNA"/>
</dbReference>
<proteinExistence type="predicted"/>
<gene>
    <name evidence="2" type="ORF">SAMN02745207_01297</name>
</gene>
<evidence type="ECO:0000313" key="2">
    <source>
        <dbReference type="EMBL" id="SHH50031.1"/>
    </source>
</evidence>
<organism evidence="2 3">
    <name type="scientific">Clostridium grantii DSM 8605</name>
    <dbReference type="NCBI Taxonomy" id="1121316"/>
    <lineage>
        <taxon>Bacteria</taxon>
        <taxon>Bacillati</taxon>
        <taxon>Bacillota</taxon>
        <taxon>Clostridia</taxon>
        <taxon>Eubacteriales</taxon>
        <taxon>Clostridiaceae</taxon>
        <taxon>Clostridium</taxon>
    </lineage>
</organism>
<keyword evidence="1" id="KW-0812">Transmembrane</keyword>
<keyword evidence="1" id="KW-1133">Transmembrane helix</keyword>
<accession>A0A1M5TH93</accession>
<feature type="transmembrane region" description="Helical" evidence="1">
    <location>
        <begin position="30"/>
        <end position="48"/>
    </location>
</feature>
<dbReference type="STRING" id="1121316.SAMN02745207_01297"/>
<dbReference type="AlphaFoldDB" id="A0A1M5TH93"/>
<name>A0A1M5TH93_9CLOT</name>
<dbReference type="RefSeq" id="WP_073337623.1">
    <property type="nucleotide sequence ID" value="NZ_FQXM01000006.1"/>
</dbReference>
<keyword evidence="1" id="KW-0472">Membrane</keyword>
<feature type="transmembrane region" description="Helical" evidence="1">
    <location>
        <begin position="7"/>
        <end position="24"/>
    </location>
</feature>
<keyword evidence="3" id="KW-1185">Reference proteome</keyword>
<evidence type="ECO:0000256" key="1">
    <source>
        <dbReference type="SAM" id="Phobius"/>
    </source>
</evidence>
<reference evidence="2 3" key="1">
    <citation type="submission" date="2016-11" db="EMBL/GenBank/DDBJ databases">
        <authorList>
            <person name="Jaros S."/>
            <person name="Januszkiewicz K."/>
            <person name="Wedrychowicz H."/>
        </authorList>
    </citation>
    <scope>NUCLEOTIDE SEQUENCE [LARGE SCALE GENOMIC DNA]</scope>
    <source>
        <strain evidence="2 3">DSM 8605</strain>
    </source>
</reference>
<evidence type="ECO:0000313" key="3">
    <source>
        <dbReference type="Proteomes" id="UP000184447"/>
    </source>
</evidence>
<protein>
    <submittedName>
        <fullName evidence="2">Uncharacterized protein</fullName>
    </submittedName>
</protein>